<dbReference type="KEGG" id="sof:NCTC11214_05755"/>
<dbReference type="RefSeq" id="WP_004966472.1">
    <property type="nucleotide sequence ID" value="NZ_LR134117.1"/>
</dbReference>
<dbReference type="NCBIfam" id="NF047593">
    <property type="entry name" value="IS66_ISAeme5_TnpA"/>
    <property type="match status" value="1"/>
</dbReference>
<dbReference type="Proteomes" id="UP000281391">
    <property type="component" value="Chromosome"/>
</dbReference>
<dbReference type="AlphaFoldDB" id="A0A3S4HWP2"/>
<evidence type="ECO:0000313" key="1">
    <source>
        <dbReference type="EMBL" id="VDZ51298.1"/>
    </source>
</evidence>
<dbReference type="KEGG" id="sof:NCTC11214_00132"/>
<dbReference type="EMBL" id="LR134117">
    <property type="protein sequence ID" value="VDZ51298.1"/>
    <property type="molecule type" value="Genomic_DNA"/>
</dbReference>
<proteinExistence type="predicted"/>
<evidence type="ECO:0000313" key="3">
    <source>
        <dbReference type="Proteomes" id="UP000281391"/>
    </source>
</evidence>
<organism evidence="2 3">
    <name type="scientific">Serratia odorifera</name>
    <dbReference type="NCBI Taxonomy" id="618"/>
    <lineage>
        <taxon>Bacteria</taxon>
        <taxon>Pseudomonadati</taxon>
        <taxon>Pseudomonadota</taxon>
        <taxon>Gammaproteobacteria</taxon>
        <taxon>Enterobacterales</taxon>
        <taxon>Yersiniaceae</taxon>
        <taxon>Serratia</taxon>
    </lineage>
</organism>
<evidence type="ECO:0008006" key="4">
    <source>
        <dbReference type="Google" id="ProtNLM"/>
    </source>
</evidence>
<accession>A0A3S4HWP2</accession>
<protein>
    <recommendedName>
        <fullName evidence="4">Transposase</fullName>
    </recommendedName>
</protein>
<dbReference type="EMBL" id="LR134117">
    <property type="protein sequence ID" value="VDZ66000.1"/>
    <property type="molecule type" value="Genomic_DNA"/>
</dbReference>
<evidence type="ECO:0000313" key="2">
    <source>
        <dbReference type="EMBL" id="VDZ66000.1"/>
    </source>
</evidence>
<reference evidence="2 3" key="1">
    <citation type="submission" date="2018-12" db="EMBL/GenBank/DDBJ databases">
        <authorList>
            <consortium name="Pathogen Informatics"/>
        </authorList>
    </citation>
    <scope>NUCLEOTIDE SEQUENCE [LARGE SCALE GENOMIC DNA]</scope>
    <source>
        <strain evidence="2 3">NCTC11214</strain>
    </source>
</reference>
<name>A0A3S4HWP2_SEROD</name>
<sequence length="109" mass="12234">MPKSRHTIQQQQQHVADWQLSGLSRTQYSLQHHLNVKTFCNWVGKWTKIPTSPAAGSHFIPATVAPEEALLSLPNIDRHMPAIILNLKRCSITCQPSQLPAIMAELNLC</sequence>
<gene>
    <name evidence="1" type="ORF">NCTC11214_00132</name>
    <name evidence="2" type="ORF">NCTC11214_05755</name>
</gene>